<gene>
    <name evidence="2" type="ORF">CCAM_LOCUS41362</name>
</gene>
<reference evidence="2 3" key="1">
    <citation type="submission" date="2018-04" db="EMBL/GenBank/DDBJ databases">
        <authorList>
            <person name="Vogel A."/>
        </authorList>
    </citation>
    <scope>NUCLEOTIDE SEQUENCE [LARGE SCALE GENOMIC DNA]</scope>
</reference>
<protein>
    <recommendedName>
        <fullName evidence="4">K Homology domain-containing protein</fullName>
    </recommendedName>
</protein>
<dbReference type="EMBL" id="OOIL02006662">
    <property type="protein sequence ID" value="VFQ99586.1"/>
    <property type="molecule type" value="Genomic_DNA"/>
</dbReference>
<keyword evidence="3" id="KW-1185">Reference proteome</keyword>
<organism evidence="2 3">
    <name type="scientific">Cuscuta campestris</name>
    <dbReference type="NCBI Taxonomy" id="132261"/>
    <lineage>
        <taxon>Eukaryota</taxon>
        <taxon>Viridiplantae</taxon>
        <taxon>Streptophyta</taxon>
        <taxon>Embryophyta</taxon>
        <taxon>Tracheophyta</taxon>
        <taxon>Spermatophyta</taxon>
        <taxon>Magnoliopsida</taxon>
        <taxon>eudicotyledons</taxon>
        <taxon>Gunneridae</taxon>
        <taxon>Pentapetalae</taxon>
        <taxon>asterids</taxon>
        <taxon>lamiids</taxon>
        <taxon>Solanales</taxon>
        <taxon>Convolvulaceae</taxon>
        <taxon>Cuscuteae</taxon>
        <taxon>Cuscuta</taxon>
        <taxon>Cuscuta subgen. Grammica</taxon>
        <taxon>Cuscuta sect. Cleistogrammica</taxon>
    </lineage>
</organism>
<evidence type="ECO:0000313" key="3">
    <source>
        <dbReference type="Proteomes" id="UP000595140"/>
    </source>
</evidence>
<name>A0A484NGU1_9ASTE</name>
<sequence>MEEPQKGSVKNRHRRSRSEDLNVDETQGSIEKKRKLFFEQNVDETPEWTVFRLLISTNDEVAMDCHESKINLLKSLYVKKKVEVDFHSVATGVGVVMVSAKKDSMRSILHAVTAFDEVHRYFLHSMPYEQCVTRLLVPAAHAKKLIILYTMKPHPRRLRVYLSGNMTGFFPGDVIVDVSGRRDCVLETVDSVVSYLGEFGVEESMKSELNSRNGIRPSNHGACVPEKAERKSSTESSMFHDCTEIPLRYTEDLIGIDGANMKKIRESCPEASVYLETFTLKQVFVSVKGKCYLDVKGAEDVLEGLIPDEKKDGEYVFEAMLRMTALWDTEAEMDDDTFEEEEPESSDDPVIGGCQRLSYASLVEKNNDRADRLMLMLVVLFYTY</sequence>
<accession>A0A484NGU1</accession>
<evidence type="ECO:0000256" key="1">
    <source>
        <dbReference type="SAM" id="MobiDB-lite"/>
    </source>
</evidence>
<dbReference type="AlphaFoldDB" id="A0A484NGU1"/>
<feature type="region of interest" description="Disordered" evidence="1">
    <location>
        <begin position="1"/>
        <end position="27"/>
    </location>
</feature>
<evidence type="ECO:0008006" key="4">
    <source>
        <dbReference type="Google" id="ProtNLM"/>
    </source>
</evidence>
<dbReference type="Proteomes" id="UP000595140">
    <property type="component" value="Unassembled WGS sequence"/>
</dbReference>
<proteinExistence type="predicted"/>
<evidence type="ECO:0000313" key="2">
    <source>
        <dbReference type="EMBL" id="VFQ99586.1"/>
    </source>
</evidence>